<dbReference type="InterPro" id="IPR058031">
    <property type="entry name" value="AAA_lid_NorR"/>
</dbReference>
<organism evidence="7 8">
    <name type="scientific">Pseudomonas salomonii</name>
    <dbReference type="NCBI Taxonomy" id="191391"/>
    <lineage>
        <taxon>Bacteria</taxon>
        <taxon>Pseudomonadati</taxon>
        <taxon>Pseudomonadota</taxon>
        <taxon>Gammaproteobacteria</taxon>
        <taxon>Pseudomonadales</taxon>
        <taxon>Pseudomonadaceae</taxon>
        <taxon>Pseudomonas</taxon>
    </lineage>
</organism>
<proteinExistence type="predicted"/>
<dbReference type="InterPro" id="IPR002197">
    <property type="entry name" value="HTH_Fis"/>
</dbReference>
<keyword evidence="3" id="KW-0805">Transcription regulation</keyword>
<dbReference type="Gene3D" id="3.40.50.300">
    <property type="entry name" value="P-loop containing nucleotide triphosphate hydrolases"/>
    <property type="match status" value="1"/>
</dbReference>
<name>A0A1H3BT79_9PSED</name>
<dbReference type="InterPro" id="IPR002078">
    <property type="entry name" value="Sigma_54_int"/>
</dbReference>
<dbReference type="FunFam" id="3.40.50.300:FF:000006">
    <property type="entry name" value="DNA-binding transcriptional regulator NtrC"/>
    <property type="match status" value="1"/>
</dbReference>
<dbReference type="Pfam" id="PF00158">
    <property type="entry name" value="Sigma54_activat"/>
    <property type="match status" value="1"/>
</dbReference>
<keyword evidence="4" id="KW-0804">Transcription</keyword>
<dbReference type="GO" id="GO:0005524">
    <property type="term" value="F:ATP binding"/>
    <property type="evidence" value="ECO:0007669"/>
    <property type="project" value="UniProtKB-KW"/>
</dbReference>
<dbReference type="Pfam" id="PF25601">
    <property type="entry name" value="AAA_lid_14"/>
    <property type="match status" value="1"/>
</dbReference>
<dbReference type="GO" id="GO:0043565">
    <property type="term" value="F:sequence-specific DNA binding"/>
    <property type="evidence" value="ECO:0007669"/>
    <property type="project" value="InterPro"/>
</dbReference>
<dbReference type="InterPro" id="IPR003593">
    <property type="entry name" value="AAA+_ATPase"/>
</dbReference>
<dbReference type="GO" id="GO:0006355">
    <property type="term" value="P:regulation of DNA-templated transcription"/>
    <property type="evidence" value="ECO:0007669"/>
    <property type="project" value="InterPro"/>
</dbReference>
<evidence type="ECO:0000313" key="8">
    <source>
        <dbReference type="Proteomes" id="UP000182902"/>
    </source>
</evidence>
<dbReference type="PANTHER" id="PTHR32071">
    <property type="entry name" value="TRANSCRIPTIONAL REGULATORY PROTEIN"/>
    <property type="match status" value="1"/>
</dbReference>
<reference evidence="7 8" key="1">
    <citation type="submission" date="2016-10" db="EMBL/GenBank/DDBJ databases">
        <authorList>
            <person name="de Groot N.N."/>
        </authorList>
    </citation>
    <scope>NUCLEOTIDE SEQUENCE [LARGE SCALE GENOMIC DNA]</scope>
    <source>
        <strain evidence="7 8">ICMP 14252</strain>
    </source>
</reference>
<keyword evidence="1" id="KW-0547">Nucleotide-binding</keyword>
<dbReference type="SUPFAM" id="SSF46689">
    <property type="entry name" value="Homeodomain-like"/>
    <property type="match status" value="1"/>
</dbReference>
<dbReference type="Gene3D" id="1.10.10.60">
    <property type="entry name" value="Homeodomain-like"/>
    <property type="match status" value="1"/>
</dbReference>
<dbReference type="Gene3D" id="1.10.8.60">
    <property type="match status" value="1"/>
</dbReference>
<dbReference type="EMBL" id="FNOX01000001">
    <property type="protein sequence ID" value="SDX44868.1"/>
    <property type="molecule type" value="Genomic_DNA"/>
</dbReference>
<protein>
    <submittedName>
        <fullName evidence="7">Regulatory protein, Fis family</fullName>
    </submittedName>
</protein>
<evidence type="ECO:0000256" key="1">
    <source>
        <dbReference type="ARBA" id="ARBA00022741"/>
    </source>
</evidence>
<dbReference type="PROSITE" id="PS50045">
    <property type="entry name" value="SIGMA54_INTERACT_4"/>
    <property type="match status" value="1"/>
</dbReference>
<gene>
    <name evidence="7" type="ORF">SAMN05216247_10161</name>
</gene>
<evidence type="ECO:0000259" key="6">
    <source>
        <dbReference type="PROSITE" id="PS50045"/>
    </source>
</evidence>
<accession>A0A1H3BT79</accession>
<dbReference type="RefSeq" id="WP_065929660.1">
    <property type="nucleotide sequence ID" value="NZ_FNOX01000001.1"/>
</dbReference>
<dbReference type="InterPro" id="IPR025662">
    <property type="entry name" value="Sigma_54_int_dom_ATP-bd_1"/>
</dbReference>
<keyword evidence="2" id="KW-0067">ATP-binding</keyword>
<dbReference type="Proteomes" id="UP000182902">
    <property type="component" value="Unassembled WGS sequence"/>
</dbReference>
<evidence type="ECO:0000256" key="3">
    <source>
        <dbReference type="ARBA" id="ARBA00023015"/>
    </source>
</evidence>
<dbReference type="Pfam" id="PF02954">
    <property type="entry name" value="HTH_8"/>
    <property type="match status" value="1"/>
</dbReference>
<dbReference type="AlphaFoldDB" id="A0A1H3BT79"/>
<dbReference type="PANTHER" id="PTHR32071:SF57">
    <property type="entry name" value="C4-DICARBOXYLATE TRANSPORT TRANSCRIPTIONAL REGULATORY PROTEIN DCTD"/>
    <property type="match status" value="1"/>
</dbReference>
<evidence type="ECO:0000313" key="7">
    <source>
        <dbReference type="EMBL" id="SDX44868.1"/>
    </source>
</evidence>
<feature type="region of interest" description="Disordered" evidence="5">
    <location>
        <begin position="1"/>
        <end position="20"/>
    </location>
</feature>
<dbReference type="SUPFAM" id="SSF52540">
    <property type="entry name" value="P-loop containing nucleoside triphosphate hydrolases"/>
    <property type="match status" value="1"/>
</dbReference>
<sequence>MSAADHEERETDTPFIDGSDIENTINSTATLNVDILLLGETGTGKDTLAQRVHRLSGRRGNFVAVNCAAIPESLAESQLFGVNSGAYTGAVQSRAGFIEAAHLGTLYLDEIDSMPLSLQAKLLRMLESRGVERLGSTRFIPVDMRVIASAQQSLHDMVEQGSFRRDLYFRLNVINIKLPPLRDRRERIVPLFLEMIKQEAEHFNCTVPHPTSELLQQLLCHPWRGNVRELRSTAKRFVLGLPPLSASTGQPLELSLKDRLQRIEKTLIEESLHRHTYSVDCVASELGVAKRTLYYRMKQLGVALNACAPFQGAQ</sequence>
<dbReference type="InterPro" id="IPR027417">
    <property type="entry name" value="P-loop_NTPase"/>
</dbReference>
<dbReference type="InterPro" id="IPR009057">
    <property type="entry name" value="Homeodomain-like_sf"/>
</dbReference>
<feature type="compositionally biased region" description="Basic and acidic residues" evidence="5">
    <location>
        <begin position="1"/>
        <end position="12"/>
    </location>
</feature>
<dbReference type="SMART" id="SM00382">
    <property type="entry name" value="AAA"/>
    <property type="match status" value="1"/>
</dbReference>
<evidence type="ECO:0000256" key="5">
    <source>
        <dbReference type="SAM" id="MobiDB-lite"/>
    </source>
</evidence>
<evidence type="ECO:0000256" key="2">
    <source>
        <dbReference type="ARBA" id="ARBA00022840"/>
    </source>
</evidence>
<feature type="domain" description="Sigma-54 factor interaction" evidence="6">
    <location>
        <begin position="20"/>
        <end position="239"/>
    </location>
</feature>
<dbReference type="CDD" id="cd00009">
    <property type="entry name" value="AAA"/>
    <property type="match status" value="1"/>
</dbReference>
<dbReference type="PROSITE" id="PS00675">
    <property type="entry name" value="SIGMA54_INTERACT_1"/>
    <property type="match status" value="1"/>
</dbReference>
<evidence type="ECO:0000256" key="4">
    <source>
        <dbReference type="ARBA" id="ARBA00023163"/>
    </source>
</evidence>